<dbReference type="GO" id="GO:0006412">
    <property type="term" value="P:translation"/>
    <property type="evidence" value="ECO:0007669"/>
    <property type="project" value="UniProtKB-UniRule"/>
</dbReference>
<organism evidence="7 8">
    <name type="scientific">Candidatus Egerieimonas intestinavium</name>
    <dbReference type="NCBI Taxonomy" id="2840777"/>
    <lineage>
        <taxon>Bacteria</taxon>
        <taxon>Bacillati</taxon>
        <taxon>Bacillota</taxon>
        <taxon>Clostridia</taxon>
        <taxon>Lachnospirales</taxon>
        <taxon>Lachnospiraceae</taxon>
        <taxon>Lachnospiraceae incertae sedis</taxon>
        <taxon>Candidatus Egerieimonas</taxon>
    </lineage>
</organism>
<keyword evidence="6" id="KW-0436">Ligase</keyword>
<reference evidence="7" key="1">
    <citation type="submission" date="2020-10" db="EMBL/GenBank/DDBJ databases">
        <authorList>
            <person name="Gilroy R."/>
        </authorList>
    </citation>
    <scope>NUCLEOTIDE SEQUENCE</scope>
    <source>
        <strain evidence="7">ChiSxjej1B13-7041</strain>
    </source>
</reference>
<dbReference type="Gene3D" id="1.10.20.60">
    <property type="entry name" value="Glu-tRNAGln amidotransferase C subunit, N-terminal domain"/>
    <property type="match status" value="1"/>
</dbReference>
<protein>
    <recommendedName>
        <fullName evidence="6">Aspartyl/glutamyl-tRNA(Asn/Gln) amidotransferase subunit C</fullName>
        <shortName evidence="6">Asp/Glu-ADT subunit C</shortName>
        <ecNumber evidence="6">6.3.5.-</ecNumber>
    </recommendedName>
</protein>
<evidence type="ECO:0000256" key="1">
    <source>
        <dbReference type="ARBA" id="ARBA00010757"/>
    </source>
</evidence>
<dbReference type="HAMAP" id="MF_00122">
    <property type="entry name" value="GatC"/>
    <property type="match status" value="1"/>
</dbReference>
<comment type="function">
    <text evidence="3 6">Allows the formation of correctly charged Asn-tRNA(Asn) or Gln-tRNA(Gln) through the transamidation of misacylated Asp-tRNA(Asn) or Glu-tRNA(Gln) in organisms which lack either or both of asparaginyl-tRNA or glutaminyl-tRNA synthetases. The reaction takes place in the presence of glutamine and ATP through an activated phospho-Asp-tRNA(Asn) or phospho-Glu-tRNA(Gln).</text>
</comment>
<dbReference type="GO" id="GO:0005524">
    <property type="term" value="F:ATP binding"/>
    <property type="evidence" value="ECO:0007669"/>
    <property type="project" value="UniProtKB-KW"/>
</dbReference>
<dbReference type="GO" id="GO:0050567">
    <property type="term" value="F:glutaminyl-tRNA synthase (glutamine-hydrolyzing) activity"/>
    <property type="evidence" value="ECO:0007669"/>
    <property type="project" value="UniProtKB-UniRule"/>
</dbReference>
<accession>A0A9D1JG90</accession>
<dbReference type="InterPro" id="IPR036113">
    <property type="entry name" value="Asp/Glu-ADT_sf_sub_c"/>
</dbReference>
<comment type="catalytic activity">
    <reaction evidence="4 6">
        <text>L-aspartyl-tRNA(Asn) + L-glutamine + ATP + H2O = L-asparaginyl-tRNA(Asn) + L-glutamate + ADP + phosphate + 2 H(+)</text>
        <dbReference type="Rhea" id="RHEA:14513"/>
        <dbReference type="Rhea" id="RHEA-COMP:9674"/>
        <dbReference type="Rhea" id="RHEA-COMP:9677"/>
        <dbReference type="ChEBI" id="CHEBI:15377"/>
        <dbReference type="ChEBI" id="CHEBI:15378"/>
        <dbReference type="ChEBI" id="CHEBI:29985"/>
        <dbReference type="ChEBI" id="CHEBI:30616"/>
        <dbReference type="ChEBI" id="CHEBI:43474"/>
        <dbReference type="ChEBI" id="CHEBI:58359"/>
        <dbReference type="ChEBI" id="CHEBI:78515"/>
        <dbReference type="ChEBI" id="CHEBI:78516"/>
        <dbReference type="ChEBI" id="CHEBI:456216"/>
    </reaction>
</comment>
<name>A0A9D1JG90_9FIRM</name>
<dbReference type="GO" id="GO:0070681">
    <property type="term" value="P:glutaminyl-tRNAGln biosynthesis via transamidation"/>
    <property type="evidence" value="ECO:0007669"/>
    <property type="project" value="TreeGrafter"/>
</dbReference>
<comment type="catalytic activity">
    <reaction evidence="5 6">
        <text>L-glutamyl-tRNA(Gln) + L-glutamine + ATP + H2O = L-glutaminyl-tRNA(Gln) + L-glutamate + ADP + phosphate + H(+)</text>
        <dbReference type="Rhea" id="RHEA:17521"/>
        <dbReference type="Rhea" id="RHEA-COMP:9681"/>
        <dbReference type="Rhea" id="RHEA-COMP:9684"/>
        <dbReference type="ChEBI" id="CHEBI:15377"/>
        <dbReference type="ChEBI" id="CHEBI:15378"/>
        <dbReference type="ChEBI" id="CHEBI:29985"/>
        <dbReference type="ChEBI" id="CHEBI:30616"/>
        <dbReference type="ChEBI" id="CHEBI:43474"/>
        <dbReference type="ChEBI" id="CHEBI:58359"/>
        <dbReference type="ChEBI" id="CHEBI:78520"/>
        <dbReference type="ChEBI" id="CHEBI:78521"/>
        <dbReference type="ChEBI" id="CHEBI:456216"/>
    </reaction>
</comment>
<dbReference type="AlphaFoldDB" id="A0A9D1JG90"/>
<comment type="caution">
    <text evidence="7">The sequence shown here is derived from an EMBL/GenBank/DDBJ whole genome shotgun (WGS) entry which is preliminary data.</text>
</comment>
<dbReference type="PANTHER" id="PTHR15004:SF0">
    <property type="entry name" value="GLUTAMYL-TRNA(GLN) AMIDOTRANSFERASE SUBUNIT C, MITOCHONDRIAL"/>
    <property type="match status" value="1"/>
</dbReference>
<evidence type="ECO:0000256" key="2">
    <source>
        <dbReference type="ARBA" id="ARBA00011123"/>
    </source>
</evidence>
<keyword evidence="6" id="KW-0547">Nucleotide-binding</keyword>
<evidence type="ECO:0000256" key="5">
    <source>
        <dbReference type="ARBA" id="ARBA00047913"/>
    </source>
</evidence>
<evidence type="ECO:0000256" key="3">
    <source>
        <dbReference type="ARBA" id="ARBA00024799"/>
    </source>
</evidence>
<comment type="subunit">
    <text evidence="2 6">Heterotrimer of A, B and C subunits.</text>
</comment>
<dbReference type="Pfam" id="PF02686">
    <property type="entry name" value="GatC"/>
    <property type="match status" value="1"/>
</dbReference>
<dbReference type="NCBIfam" id="TIGR00135">
    <property type="entry name" value="gatC"/>
    <property type="match status" value="1"/>
</dbReference>
<reference evidence="7" key="2">
    <citation type="journal article" date="2021" name="PeerJ">
        <title>Extensive microbial diversity within the chicken gut microbiome revealed by metagenomics and culture.</title>
        <authorList>
            <person name="Gilroy R."/>
            <person name="Ravi A."/>
            <person name="Getino M."/>
            <person name="Pursley I."/>
            <person name="Horton D.L."/>
            <person name="Alikhan N.F."/>
            <person name="Baker D."/>
            <person name="Gharbi K."/>
            <person name="Hall N."/>
            <person name="Watson M."/>
            <person name="Adriaenssens E.M."/>
            <person name="Foster-Nyarko E."/>
            <person name="Jarju S."/>
            <person name="Secka A."/>
            <person name="Antonio M."/>
            <person name="Oren A."/>
            <person name="Chaudhuri R.R."/>
            <person name="La Ragione R."/>
            <person name="Hildebrand F."/>
            <person name="Pallen M.J."/>
        </authorList>
    </citation>
    <scope>NUCLEOTIDE SEQUENCE</scope>
    <source>
        <strain evidence="7">ChiSxjej1B13-7041</strain>
    </source>
</reference>
<evidence type="ECO:0000313" key="8">
    <source>
        <dbReference type="Proteomes" id="UP000886841"/>
    </source>
</evidence>
<gene>
    <name evidence="6 7" type="primary">gatC</name>
    <name evidence="7" type="ORF">IAB98_07690</name>
</gene>
<dbReference type="InterPro" id="IPR003837">
    <property type="entry name" value="GatC"/>
</dbReference>
<evidence type="ECO:0000256" key="4">
    <source>
        <dbReference type="ARBA" id="ARBA00047380"/>
    </source>
</evidence>
<dbReference type="EC" id="6.3.5.-" evidence="6"/>
<keyword evidence="6" id="KW-0648">Protein biosynthesis</keyword>
<evidence type="ECO:0000256" key="6">
    <source>
        <dbReference type="HAMAP-Rule" id="MF_00122"/>
    </source>
</evidence>
<proteinExistence type="inferred from homology"/>
<comment type="similarity">
    <text evidence="1 6">Belongs to the GatC family.</text>
</comment>
<dbReference type="SUPFAM" id="SSF141000">
    <property type="entry name" value="Glu-tRNAGln amidotransferase C subunit"/>
    <property type="match status" value="1"/>
</dbReference>
<evidence type="ECO:0000313" key="7">
    <source>
        <dbReference type="EMBL" id="HIR93281.1"/>
    </source>
</evidence>
<dbReference type="PANTHER" id="PTHR15004">
    <property type="entry name" value="GLUTAMYL-TRNA(GLN) AMIDOTRANSFERASE SUBUNIT C, MITOCHONDRIAL"/>
    <property type="match status" value="1"/>
</dbReference>
<dbReference type="GO" id="GO:0006450">
    <property type="term" value="P:regulation of translational fidelity"/>
    <property type="evidence" value="ECO:0007669"/>
    <property type="project" value="InterPro"/>
</dbReference>
<keyword evidence="6" id="KW-0067">ATP-binding</keyword>
<dbReference type="Proteomes" id="UP000886841">
    <property type="component" value="Unassembled WGS sequence"/>
</dbReference>
<sequence length="97" mass="11247">MRKQIDREDMEHLCVLGKLNLQEREYEAAAGELQKMLDYVEKLEELDTEGVEPLCQMQTGENVFREDTVTGADRREELLEGAPARKEGYFQVPRTVE</sequence>
<dbReference type="EMBL" id="DVHU01000068">
    <property type="protein sequence ID" value="HIR93281.1"/>
    <property type="molecule type" value="Genomic_DNA"/>
</dbReference>